<evidence type="ECO:0000256" key="7">
    <source>
        <dbReference type="ARBA" id="ARBA00023010"/>
    </source>
</evidence>
<feature type="domain" description="Protein export membrane protein SecD/SecF C-terminal" evidence="10">
    <location>
        <begin position="353"/>
        <end position="524"/>
    </location>
</feature>
<feature type="transmembrane region" description="Helical" evidence="9">
    <location>
        <begin position="396"/>
        <end position="416"/>
    </location>
</feature>
<dbReference type="AlphaFoldDB" id="A0AAF0BKM3"/>
<dbReference type="GO" id="GO:0006605">
    <property type="term" value="P:protein targeting"/>
    <property type="evidence" value="ECO:0007669"/>
    <property type="project" value="UniProtKB-UniRule"/>
</dbReference>
<comment type="function">
    <text evidence="9">Part of the Sec protein translocase complex. Interacts with the SecYEG preprotein conducting channel. SecDF uses the proton motive force (PMF) to complete protein translocation after the ATP-dependent function of SecA.</text>
</comment>
<accession>A0AAF0BKM3</accession>
<protein>
    <recommendedName>
        <fullName evidence="9">Protein translocase subunit SecD</fullName>
    </recommendedName>
</protein>
<keyword evidence="2 9" id="KW-0813">Transport</keyword>
<dbReference type="NCBIfam" id="TIGR00916">
    <property type="entry name" value="2A0604s01"/>
    <property type="match status" value="1"/>
</dbReference>
<keyword evidence="3 9" id="KW-1003">Cell membrane</keyword>
<sequence>MSTYPRWKLLLILSVCLFGFIAALPNFLSEQQRAELPDFMPSKTLNLGLDLRGGVHLLLEAKTDDIIEGRLENLAGQVRDIRRNEKGVNFAGVRIEGRSVIFSVTDDEMIEKARTALLPLTQASAGLGGMMGATVQEVSLEREGRKFTLTLTDEGISMQARDAISRALEVVRKRVDPDGTREITLQPQGDNRIVLQVPGESDPQRLLSVISTAAKLSFHDVNTNITPDDIARGRIRSSEKAVPVRGGGEMVIEKRAIVSGDDLVDAKAAFDQNGQPAVAFAFNTSGARRFGNHTRENVGRPFAIVLDNEIISAPRIITAILGGSGQITGIGGVQEAQELATLLKAGALPVPLEVMEQRTVGPDLGADSIAAGEVAAVIGFLAVVAYMFFGYGWFGIISNIALFTNVLLILGALSIFQATLTLPGIAGIVLTIGMAVDANVIIFERIREEQLAGRKPFAALSEGYGQAMSTVIDANITTFIAAFVLYFLGSGPVQGFAVTLGIGIITSVFSAVVLTRLILTTWLNRARPEKINI</sequence>
<gene>
    <name evidence="9 13" type="primary">secD</name>
    <name evidence="13" type="ORF">PH603_11265</name>
</gene>
<dbReference type="PANTHER" id="PTHR30081:SF1">
    <property type="entry name" value="PROTEIN TRANSLOCASE SUBUNIT SECD"/>
    <property type="match status" value="1"/>
</dbReference>
<reference evidence="13" key="1">
    <citation type="submission" date="2023-01" db="EMBL/GenBank/DDBJ databases">
        <title>The genome sequence of Kordiimonadaceae bacterium 6D33.</title>
        <authorList>
            <person name="Liu Y."/>
        </authorList>
    </citation>
    <scope>NUCLEOTIDE SEQUENCE</scope>
    <source>
        <strain evidence="13">6D33</strain>
    </source>
</reference>
<evidence type="ECO:0000256" key="2">
    <source>
        <dbReference type="ARBA" id="ARBA00022448"/>
    </source>
</evidence>
<dbReference type="InterPro" id="IPR048631">
    <property type="entry name" value="SecD_1st"/>
</dbReference>
<feature type="domain" description="Protein translocase subunit SecDF P1" evidence="11">
    <location>
        <begin position="165"/>
        <end position="222"/>
    </location>
</feature>
<evidence type="ECO:0000313" key="14">
    <source>
        <dbReference type="Proteomes" id="UP001217500"/>
    </source>
</evidence>
<evidence type="ECO:0000259" key="12">
    <source>
        <dbReference type="Pfam" id="PF22599"/>
    </source>
</evidence>
<evidence type="ECO:0000256" key="6">
    <source>
        <dbReference type="ARBA" id="ARBA00022989"/>
    </source>
</evidence>
<feature type="transmembrane region" description="Helical" evidence="9">
    <location>
        <begin position="495"/>
        <end position="519"/>
    </location>
</feature>
<dbReference type="NCBIfam" id="TIGR01129">
    <property type="entry name" value="secD"/>
    <property type="match status" value="1"/>
</dbReference>
<evidence type="ECO:0000256" key="8">
    <source>
        <dbReference type="ARBA" id="ARBA00023136"/>
    </source>
</evidence>
<evidence type="ECO:0000313" key="13">
    <source>
        <dbReference type="EMBL" id="WCL53117.1"/>
    </source>
</evidence>
<dbReference type="GO" id="GO:0065002">
    <property type="term" value="P:intracellular protein transmembrane transport"/>
    <property type="evidence" value="ECO:0007669"/>
    <property type="project" value="UniProtKB-UniRule"/>
</dbReference>
<dbReference type="InterPro" id="IPR055344">
    <property type="entry name" value="SecD_SecF_C_bact"/>
</dbReference>
<dbReference type="GO" id="GO:0005886">
    <property type="term" value="C:plasma membrane"/>
    <property type="evidence" value="ECO:0007669"/>
    <property type="project" value="UniProtKB-SubCell"/>
</dbReference>
<feature type="domain" description="SecDF P1 head subdomain" evidence="12">
    <location>
        <begin position="247"/>
        <end position="350"/>
    </location>
</feature>
<dbReference type="Pfam" id="PF07549">
    <property type="entry name" value="Sec_GG"/>
    <property type="match status" value="1"/>
</dbReference>
<dbReference type="EMBL" id="CP116805">
    <property type="protein sequence ID" value="WCL53117.1"/>
    <property type="molecule type" value="Genomic_DNA"/>
</dbReference>
<evidence type="ECO:0000256" key="5">
    <source>
        <dbReference type="ARBA" id="ARBA00022927"/>
    </source>
</evidence>
<comment type="caution">
    <text evidence="9">Lacks conserved residue(s) required for the propagation of feature annotation.</text>
</comment>
<dbReference type="Pfam" id="PF21760">
    <property type="entry name" value="SecD_1st"/>
    <property type="match status" value="1"/>
</dbReference>
<dbReference type="InterPro" id="IPR005791">
    <property type="entry name" value="SecD"/>
</dbReference>
<organism evidence="13 14">
    <name type="scientific">Gimibacter soli</name>
    <dbReference type="NCBI Taxonomy" id="3024400"/>
    <lineage>
        <taxon>Bacteria</taxon>
        <taxon>Pseudomonadati</taxon>
        <taxon>Pseudomonadota</taxon>
        <taxon>Alphaproteobacteria</taxon>
        <taxon>Kordiimonadales</taxon>
        <taxon>Temperatibacteraceae</taxon>
        <taxon>Gimibacter</taxon>
    </lineage>
</organism>
<dbReference type="Gene3D" id="3.30.1360.200">
    <property type="match status" value="1"/>
</dbReference>
<keyword evidence="8 9" id="KW-0472">Membrane</keyword>
<evidence type="ECO:0000256" key="9">
    <source>
        <dbReference type="HAMAP-Rule" id="MF_01463"/>
    </source>
</evidence>
<dbReference type="Pfam" id="PF22599">
    <property type="entry name" value="SecDF_P1_head"/>
    <property type="match status" value="1"/>
</dbReference>
<name>A0AAF0BKM3_9PROT</name>
<keyword evidence="4 9" id="KW-0812">Transmembrane</keyword>
<feature type="transmembrane region" description="Helical" evidence="9">
    <location>
        <begin position="369"/>
        <end position="389"/>
    </location>
</feature>
<dbReference type="Proteomes" id="UP001217500">
    <property type="component" value="Chromosome"/>
</dbReference>
<dbReference type="HAMAP" id="MF_01463_B">
    <property type="entry name" value="SecD_B"/>
    <property type="match status" value="1"/>
</dbReference>
<dbReference type="GO" id="GO:0043952">
    <property type="term" value="P:protein transport by the Sec complex"/>
    <property type="evidence" value="ECO:0007669"/>
    <property type="project" value="UniProtKB-UniRule"/>
</dbReference>
<evidence type="ECO:0000259" key="11">
    <source>
        <dbReference type="Pfam" id="PF21760"/>
    </source>
</evidence>
<dbReference type="Gene3D" id="1.20.1640.10">
    <property type="entry name" value="Multidrug efflux transporter AcrB transmembrane domain"/>
    <property type="match status" value="1"/>
</dbReference>
<proteinExistence type="inferred from homology"/>
<dbReference type="InterPro" id="IPR022813">
    <property type="entry name" value="SecD/SecF_arch_bac"/>
</dbReference>
<dbReference type="Gene3D" id="3.30.70.3400">
    <property type="match status" value="2"/>
</dbReference>
<evidence type="ECO:0000256" key="4">
    <source>
        <dbReference type="ARBA" id="ARBA00022692"/>
    </source>
</evidence>
<evidence type="ECO:0000256" key="1">
    <source>
        <dbReference type="ARBA" id="ARBA00004651"/>
    </source>
</evidence>
<dbReference type="GO" id="GO:0015450">
    <property type="term" value="F:protein-transporting ATPase activity"/>
    <property type="evidence" value="ECO:0007669"/>
    <property type="project" value="InterPro"/>
</dbReference>
<dbReference type="Pfam" id="PF02355">
    <property type="entry name" value="SecD_SecF_C"/>
    <property type="match status" value="1"/>
</dbReference>
<dbReference type="InterPro" id="IPR048634">
    <property type="entry name" value="SecD_SecF_C"/>
</dbReference>
<dbReference type="KEGG" id="gso:PH603_11265"/>
<keyword evidence="5 9" id="KW-0653">Protein transport</keyword>
<comment type="subunit">
    <text evidence="9">Forms a complex with SecF. Part of the essential Sec protein translocation apparatus which comprises SecA, SecYEG and auxiliary proteins SecDF-YajC and YidC.</text>
</comment>
<keyword evidence="14" id="KW-1185">Reference proteome</keyword>
<keyword evidence="6 9" id="KW-1133">Transmembrane helix</keyword>
<dbReference type="InterPro" id="IPR022646">
    <property type="entry name" value="SecD/SecF_CS"/>
</dbReference>
<keyword evidence="7 9" id="KW-0811">Translocation</keyword>
<dbReference type="SUPFAM" id="SSF82866">
    <property type="entry name" value="Multidrug efflux transporter AcrB transmembrane domain"/>
    <property type="match status" value="1"/>
</dbReference>
<dbReference type="FunFam" id="1.20.1640.10:FF:000004">
    <property type="entry name" value="Protein translocase subunit SecD"/>
    <property type="match status" value="1"/>
</dbReference>
<dbReference type="PANTHER" id="PTHR30081">
    <property type="entry name" value="PROTEIN-EXPORT MEMBRANE PROTEIN SEC"/>
    <property type="match status" value="1"/>
</dbReference>
<feature type="transmembrane region" description="Helical" evidence="9">
    <location>
        <begin position="422"/>
        <end position="443"/>
    </location>
</feature>
<dbReference type="InterPro" id="IPR054384">
    <property type="entry name" value="SecDF_P1_head"/>
</dbReference>
<evidence type="ECO:0000256" key="3">
    <source>
        <dbReference type="ARBA" id="ARBA00022475"/>
    </source>
</evidence>
<feature type="transmembrane region" description="Helical" evidence="9">
    <location>
        <begin position="464"/>
        <end position="489"/>
    </location>
</feature>
<dbReference type="RefSeq" id="WP_289502629.1">
    <property type="nucleotide sequence ID" value="NZ_CP116805.1"/>
</dbReference>
<evidence type="ECO:0000259" key="10">
    <source>
        <dbReference type="Pfam" id="PF02355"/>
    </source>
</evidence>
<comment type="similarity">
    <text evidence="9">Belongs to the SecD/SecF family. SecD subfamily.</text>
</comment>
<comment type="subcellular location">
    <subcellularLocation>
        <location evidence="1 9">Cell membrane</location>
        <topology evidence="1 9">Multi-pass membrane protein</topology>
    </subcellularLocation>
</comment>